<keyword evidence="1" id="KW-0614">Plasmid</keyword>
<dbReference type="RefSeq" id="WP_060594941.1">
    <property type="nucleotide sequence ID" value="NZ_CP031418.1"/>
</dbReference>
<organism evidence="1 2">
    <name type="scientific">Nocardia farcinica</name>
    <dbReference type="NCBI Taxonomy" id="37329"/>
    <lineage>
        <taxon>Bacteria</taxon>
        <taxon>Bacillati</taxon>
        <taxon>Actinomycetota</taxon>
        <taxon>Actinomycetes</taxon>
        <taxon>Mycobacteriales</taxon>
        <taxon>Nocardiaceae</taxon>
        <taxon>Nocardia</taxon>
    </lineage>
</organism>
<reference evidence="2" key="1">
    <citation type="submission" date="2015-03" db="EMBL/GenBank/DDBJ databases">
        <authorList>
            <consortium name="Pathogen Informatics"/>
        </authorList>
    </citation>
    <scope>NUCLEOTIDE SEQUENCE [LARGE SCALE GENOMIC DNA]</scope>
    <source>
        <strain evidence="2">NCTC11134</strain>
        <plasmid evidence="2">2</plasmid>
    </source>
</reference>
<dbReference type="EMBL" id="LN868939">
    <property type="protein sequence ID" value="CRY84250.1"/>
    <property type="molecule type" value="Genomic_DNA"/>
</dbReference>
<geneLocation type="plasmid" evidence="1">
    <name>2</name>
</geneLocation>
<gene>
    <name evidence="1" type="ORF">ERS450000_05936</name>
</gene>
<dbReference type="KEGG" id="nfr:ERS450000_05936"/>
<accession>A0A0H5P8S5</accession>
<proteinExistence type="predicted"/>
<evidence type="ECO:0000313" key="1">
    <source>
        <dbReference type="EMBL" id="CRY84250.1"/>
    </source>
</evidence>
<dbReference type="Proteomes" id="UP000057820">
    <property type="component" value="Plasmid 2"/>
</dbReference>
<protein>
    <submittedName>
        <fullName evidence="1">Uncharacterized protein</fullName>
    </submittedName>
</protein>
<dbReference type="AlphaFoldDB" id="A0A0H5P8S5"/>
<evidence type="ECO:0000313" key="2">
    <source>
        <dbReference type="Proteomes" id="UP000057820"/>
    </source>
</evidence>
<name>A0A0H5P8S5_NOCFR</name>
<sequence length="112" mass="12513">MGYFIYDYVDPGRVRADLKIPVGDSRVTLDIDWDASDFADTWCDVHRNRPAAVHVTYWRHDGDVAELAFSWGVAAEKIAEILADARVDDDAGIDIKVNAWFLVYALPEAVAA</sequence>